<protein>
    <submittedName>
        <fullName evidence="2">Uncharacterized protein</fullName>
    </submittedName>
</protein>
<dbReference type="Gramene" id="TKW05232">
    <property type="protein sequence ID" value="TKW05232"/>
    <property type="gene ID" value="SEVIR_7G162600v2"/>
</dbReference>
<organism evidence="2 3">
    <name type="scientific">Setaria viridis</name>
    <name type="common">Green bristlegrass</name>
    <name type="synonym">Setaria italica subsp. viridis</name>
    <dbReference type="NCBI Taxonomy" id="4556"/>
    <lineage>
        <taxon>Eukaryota</taxon>
        <taxon>Viridiplantae</taxon>
        <taxon>Streptophyta</taxon>
        <taxon>Embryophyta</taxon>
        <taxon>Tracheophyta</taxon>
        <taxon>Spermatophyta</taxon>
        <taxon>Magnoliopsida</taxon>
        <taxon>Liliopsida</taxon>
        <taxon>Poales</taxon>
        <taxon>Poaceae</taxon>
        <taxon>PACMAD clade</taxon>
        <taxon>Panicoideae</taxon>
        <taxon>Panicodae</taxon>
        <taxon>Paniceae</taxon>
        <taxon>Cenchrinae</taxon>
        <taxon>Setaria</taxon>
    </lineage>
</organism>
<evidence type="ECO:0000313" key="2">
    <source>
        <dbReference type="EMBL" id="TKW05232.1"/>
    </source>
</evidence>
<evidence type="ECO:0000313" key="3">
    <source>
        <dbReference type="Proteomes" id="UP000298652"/>
    </source>
</evidence>
<feature type="region of interest" description="Disordered" evidence="1">
    <location>
        <begin position="1"/>
        <end position="103"/>
    </location>
</feature>
<dbReference type="EMBL" id="CM016558">
    <property type="protein sequence ID" value="TKW05232.1"/>
    <property type="molecule type" value="Genomic_DNA"/>
</dbReference>
<dbReference type="Proteomes" id="UP000298652">
    <property type="component" value="Chromosome 7"/>
</dbReference>
<proteinExistence type="predicted"/>
<feature type="compositionally biased region" description="Low complexity" evidence="1">
    <location>
        <begin position="69"/>
        <end position="82"/>
    </location>
</feature>
<feature type="compositionally biased region" description="Basic residues" evidence="1">
    <location>
        <begin position="1"/>
        <end position="11"/>
    </location>
</feature>
<sequence>METRSSSRKRALSLTAFSLRSGRCGIRRRGRPAHAGSGGAGRRGQQPRDPPVGTAGVGSGCGMRRRPVRVGPPRYTSRATGSGRRGGSARTGGGGTEPYDKWDPLVWTDGKKKGRSRTDLLGVFGYHLSHRIITKLIVQMEFNSPDKSIKEFNS</sequence>
<gene>
    <name evidence="2" type="ORF">SEVIR_7G162600v2</name>
</gene>
<dbReference type="AlphaFoldDB" id="A0A4U6TT47"/>
<name>A0A4U6TT47_SETVI</name>
<evidence type="ECO:0000256" key="1">
    <source>
        <dbReference type="SAM" id="MobiDB-lite"/>
    </source>
</evidence>
<feature type="compositionally biased region" description="Gly residues" evidence="1">
    <location>
        <begin position="83"/>
        <end position="96"/>
    </location>
</feature>
<keyword evidence="3" id="KW-1185">Reference proteome</keyword>
<accession>A0A4U6TT47</accession>
<reference evidence="2" key="1">
    <citation type="submission" date="2019-03" db="EMBL/GenBank/DDBJ databases">
        <title>WGS assembly of Setaria viridis.</title>
        <authorList>
            <person name="Huang P."/>
            <person name="Jenkins J."/>
            <person name="Grimwood J."/>
            <person name="Barry K."/>
            <person name="Healey A."/>
            <person name="Mamidi S."/>
            <person name="Sreedasyam A."/>
            <person name="Shu S."/>
            <person name="Feldman M."/>
            <person name="Wu J."/>
            <person name="Yu Y."/>
            <person name="Chen C."/>
            <person name="Johnson J."/>
            <person name="Rokhsar D."/>
            <person name="Baxter I."/>
            <person name="Schmutz J."/>
            <person name="Brutnell T."/>
            <person name="Kellogg E."/>
        </authorList>
    </citation>
    <scope>NUCLEOTIDE SEQUENCE [LARGE SCALE GENOMIC DNA]</scope>
</reference>